<gene>
    <name evidence="1" type="ORF">AN2V17_38410</name>
</gene>
<name>A0ACB5URK6_9FIRM</name>
<evidence type="ECO:0000313" key="1">
    <source>
        <dbReference type="EMBL" id="GMQ64603.1"/>
    </source>
</evidence>
<protein>
    <submittedName>
        <fullName evidence="1">Uncharacterized protein</fullName>
    </submittedName>
</protein>
<sequence length="392" mass="45166">MKSIGSNRTIKALIARGLDSKLAIDLYQKGYTLNKLKCTPIAELSNLGIINEVAIRIHKESRAPIPFNTVNKLLFDSRYTCCVCRDKSRPIVIHHIIPWEESRSDDIENLVVLCQKHHDDAHTKHDLSINLTSNKIVELKKEWNSKVRELDKDVVLKSMEPKEWYEAMSMCWDYFNVTRIYELAENLGIDMVDGNKYFLSLYRQGYVDKNGMLLANEISKQVAADSLYWLDFMGGTYISFFFKEILKMIIDSREVLILNDLWTKPQIMSVVKPGAILFLQGAFYFRHLSKEHRGKNQNRIGYRQAKGIKLEFQFNPWHCVSGSSHYNHLTGRRVATVIGIARAVTNVNGQVNIRCSVLGIGTGFDNVINGRFAFYSPTDFEDYEEDELYIEI</sequence>
<keyword evidence="2" id="KW-1185">Reference proteome</keyword>
<reference evidence="1" key="1">
    <citation type="submission" date="2023-09" db="EMBL/GenBank/DDBJ databases">
        <title>Vallitalea sediminicola and Vallitalea maricola sp. nov., anaerobic bacteria isolated from marine sediment.</title>
        <authorList>
            <person name="Hirano S."/>
            <person name="Maeda A."/>
            <person name="Terahara T."/>
            <person name="Mori K."/>
            <person name="Hamada M."/>
            <person name="Matsumoto R."/>
            <person name="Kobayashi T."/>
        </authorList>
    </citation>
    <scope>NUCLEOTIDE SEQUENCE</scope>
    <source>
        <strain evidence="1">AN17-2</strain>
    </source>
</reference>
<accession>A0ACB5URK6</accession>
<organism evidence="1 2">
    <name type="scientific">Vallitalea maricola</name>
    <dbReference type="NCBI Taxonomy" id="3074433"/>
    <lineage>
        <taxon>Bacteria</taxon>
        <taxon>Bacillati</taxon>
        <taxon>Bacillota</taxon>
        <taxon>Clostridia</taxon>
        <taxon>Lachnospirales</taxon>
        <taxon>Vallitaleaceae</taxon>
        <taxon>Vallitalea</taxon>
    </lineage>
</organism>
<proteinExistence type="predicted"/>
<dbReference type="EMBL" id="BTPU01000076">
    <property type="protein sequence ID" value="GMQ64603.1"/>
    <property type="molecule type" value="Genomic_DNA"/>
</dbReference>
<evidence type="ECO:0000313" key="2">
    <source>
        <dbReference type="Proteomes" id="UP001374599"/>
    </source>
</evidence>
<comment type="caution">
    <text evidence="1">The sequence shown here is derived from an EMBL/GenBank/DDBJ whole genome shotgun (WGS) entry which is preliminary data.</text>
</comment>
<dbReference type="Proteomes" id="UP001374599">
    <property type="component" value="Unassembled WGS sequence"/>
</dbReference>